<name>I3X6D9_SINF2</name>
<evidence type="ECO:0000313" key="1">
    <source>
        <dbReference type="EMBL" id="AFL51445.1"/>
    </source>
</evidence>
<evidence type="ECO:0000313" key="2">
    <source>
        <dbReference type="Proteomes" id="UP000006180"/>
    </source>
</evidence>
<protein>
    <submittedName>
        <fullName evidence="1">Cps10C: Cps10C</fullName>
    </submittedName>
</protein>
<dbReference type="EMBL" id="CP003563">
    <property type="protein sequence ID" value="AFL51445.1"/>
    <property type="molecule type" value="Genomic_DNA"/>
</dbReference>
<dbReference type="eggNOG" id="COG3562">
    <property type="taxonomic scope" value="Bacteria"/>
</dbReference>
<accession>I3X6D9</accession>
<proteinExistence type="predicted"/>
<reference evidence="1 2" key="1">
    <citation type="journal article" date="2012" name="J. Bacteriol.">
        <title>Complete genome sequence of the broad-host-range strain Sinorhizobium fredii USDA257.</title>
        <authorList>
            <person name="Schuldes J."/>
            <person name="Rodriguez Orbegoso M."/>
            <person name="Schmeisser C."/>
            <person name="Krishnan H.B."/>
            <person name="Daniel R."/>
            <person name="Streit W.R."/>
        </authorList>
    </citation>
    <scope>NUCLEOTIDE SEQUENCE [LARGE SCALE GENOMIC DNA]</scope>
    <source>
        <strain evidence="1 2">USDA 257</strain>
    </source>
</reference>
<dbReference type="HOGENOM" id="CLU_534090_0_0_5"/>
<dbReference type="AlphaFoldDB" id="I3X6D9"/>
<organism evidence="1 2">
    <name type="scientific">Sinorhizobium fredii (strain USDA 257)</name>
    <dbReference type="NCBI Taxonomy" id="1185652"/>
    <lineage>
        <taxon>Bacteria</taxon>
        <taxon>Pseudomonadati</taxon>
        <taxon>Pseudomonadota</taxon>
        <taxon>Alphaproteobacteria</taxon>
        <taxon>Hyphomicrobiales</taxon>
        <taxon>Rhizobiaceae</taxon>
        <taxon>Sinorhizobium/Ensifer group</taxon>
        <taxon>Sinorhizobium</taxon>
    </lineage>
</organism>
<dbReference type="STRING" id="1185652.USDA257_c28740"/>
<dbReference type="KEGG" id="sfd:USDA257_c28740"/>
<dbReference type="Proteomes" id="UP000006180">
    <property type="component" value="Chromosome"/>
</dbReference>
<sequence length="510" mass="57027">MKVLIQCGDLLENQRRILPLAESLRASGADPIILHYKPSVGAFFKARGIRILHLDDYRARMKKGEVSKAAIGTAFWDEKKYSIYNIKHELLRALPVDRRRDLYMLRRDGLALTRLVEDQRIDSLIVWNGVTGHVANAMRIIGEHKGITGGFLERGYLRDSVFFDRDGTNGISSLARGTATIYDSADVANSVTALGDFVDSTLLSFADTPASGRKQIFVPLQVQQDSNILLYSPSIKTMRQLVLDAINLAQALGQEWNVIVRDHPEETQSGLNIPFGDRVWRDNTSTLEERISSSSIVFTVNSTVGLTAALAGKVVICNGEGIYCRESFVINKSNMTRDQLVDRVRAALQDGPDIEALKRYMCLLLDRHQLFDTELVLDAGYSTQALSRFAGDSTTPRTESSLIKRLQQQVSAAYERYPKGIAVDFQLDRTDTLSLTYRKSAERVTASWVMQALEKNFPGITFRRSLPDEPVNPASSVCVCSTNVTTFGKLHSDYVAVLDQYGEPHLRFYD</sequence>
<gene>
    <name evidence="1" type="ORF">USDA257_c28740</name>
</gene>
<dbReference type="PATRIC" id="fig|1185652.3.peg.2984"/>
<dbReference type="RefSeq" id="WP_014763607.1">
    <property type="nucleotide sequence ID" value="NC_018000.1"/>
</dbReference>